<sequence>MTTSQIALGTVCGALSCLLTGPPTAPVPPAVERLTPCQADVARAVAEQLARAPRGRFTPPDTLSYDGGAEVITFRPPSCGPARRGAEDDCDEDGVPGNAVCLYDRRAFEGSRQAIKVPGPRRLSGTGLFMSLRNDRPFVFLVKRSRDDGGTCFPGGARSGNLRGVADQRWVNAHPSLRACPSL</sequence>
<evidence type="ECO:0000313" key="2">
    <source>
        <dbReference type="Proteomes" id="UP000552644"/>
    </source>
</evidence>
<dbReference type="RefSeq" id="WP_184715946.1">
    <property type="nucleotide sequence ID" value="NZ_JACHJP010000003.1"/>
</dbReference>
<name>A0A7W7VNH5_9ACTN</name>
<dbReference type="EMBL" id="JACHJP010000003">
    <property type="protein sequence ID" value="MBB4916514.1"/>
    <property type="molecule type" value="Genomic_DNA"/>
</dbReference>
<dbReference type="AlphaFoldDB" id="A0A7W7VNH5"/>
<protein>
    <submittedName>
        <fullName evidence="1">Uncharacterized protein</fullName>
    </submittedName>
</protein>
<organism evidence="1 2">
    <name type="scientific">Streptosporangium saharense</name>
    <dbReference type="NCBI Taxonomy" id="1706840"/>
    <lineage>
        <taxon>Bacteria</taxon>
        <taxon>Bacillati</taxon>
        <taxon>Actinomycetota</taxon>
        <taxon>Actinomycetes</taxon>
        <taxon>Streptosporangiales</taxon>
        <taxon>Streptosporangiaceae</taxon>
        <taxon>Streptosporangium</taxon>
    </lineage>
</organism>
<evidence type="ECO:0000313" key="1">
    <source>
        <dbReference type="EMBL" id="MBB4916514.1"/>
    </source>
</evidence>
<proteinExistence type="predicted"/>
<dbReference type="Proteomes" id="UP000552644">
    <property type="component" value="Unassembled WGS sequence"/>
</dbReference>
<accession>A0A7W7VNH5</accession>
<comment type="caution">
    <text evidence="1">The sequence shown here is derived from an EMBL/GenBank/DDBJ whole genome shotgun (WGS) entry which is preliminary data.</text>
</comment>
<gene>
    <name evidence="1" type="ORF">FHS44_003602</name>
</gene>
<reference evidence="1 2" key="1">
    <citation type="submission" date="2020-08" db="EMBL/GenBank/DDBJ databases">
        <title>Genomic Encyclopedia of Type Strains, Phase III (KMG-III): the genomes of soil and plant-associated and newly described type strains.</title>
        <authorList>
            <person name="Whitman W."/>
        </authorList>
    </citation>
    <scope>NUCLEOTIDE SEQUENCE [LARGE SCALE GENOMIC DNA]</scope>
    <source>
        <strain evidence="1 2">CECT 8840</strain>
    </source>
</reference>
<keyword evidence="2" id="KW-1185">Reference proteome</keyword>